<evidence type="ECO:0000256" key="2">
    <source>
        <dbReference type="ARBA" id="ARBA00022478"/>
    </source>
</evidence>
<accession>A0A0G4J307</accession>
<dbReference type="Proteomes" id="UP000290189">
    <property type="component" value="Unassembled WGS sequence"/>
</dbReference>
<evidence type="ECO:0000313" key="9">
    <source>
        <dbReference type="EMBL" id="SPR01455.1"/>
    </source>
</evidence>
<dbReference type="GO" id="GO:0005665">
    <property type="term" value="C:RNA polymerase II, core complex"/>
    <property type="evidence" value="ECO:0007669"/>
    <property type="project" value="TreeGrafter"/>
</dbReference>
<evidence type="ECO:0000256" key="1">
    <source>
        <dbReference type="ARBA" id="ARBA00008925"/>
    </source>
</evidence>
<dbReference type="PANTHER" id="PTHR11239:SF1">
    <property type="entry name" value="DNA-DIRECTED RNA POLYMERASE II SUBUNIT RPB9"/>
    <property type="match status" value="1"/>
</dbReference>
<dbReference type="EMBL" id="OVEO01000017">
    <property type="protein sequence ID" value="SPR01455.1"/>
    <property type="molecule type" value="Genomic_DNA"/>
</dbReference>
<dbReference type="GO" id="GO:0046872">
    <property type="term" value="F:metal ion binding"/>
    <property type="evidence" value="ECO:0007669"/>
    <property type="project" value="UniProtKB-KW"/>
</dbReference>
<dbReference type="OMA" id="DTSMVLF"/>
<name>A0A0G4J307_PLABS</name>
<keyword evidence="3" id="KW-0479">Metal-binding</keyword>
<dbReference type="InterPro" id="IPR019761">
    <property type="entry name" value="DNA-dir_RNA_pol-M_15_CS"/>
</dbReference>
<evidence type="ECO:0000313" key="10">
    <source>
        <dbReference type="Proteomes" id="UP000039324"/>
    </source>
</evidence>
<reference evidence="9 11" key="2">
    <citation type="submission" date="2018-03" db="EMBL/GenBank/DDBJ databases">
        <authorList>
            <person name="Fogelqvist J."/>
        </authorList>
    </citation>
    <scope>NUCLEOTIDE SEQUENCE [LARGE SCALE GENOMIC DNA]</scope>
</reference>
<keyword evidence="4" id="KW-0862">Zinc</keyword>
<evidence type="ECO:0000256" key="4">
    <source>
        <dbReference type="ARBA" id="ARBA00022833"/>
    </source>
</evidence>
<dbReference type="PROSITE" id="PS01030">
    <property type="entry name" value="RNA_POL_M_15KD"/>
    <property type="match status" value="1"/>
</dbReference>
<dbReference type="GO" id="GO:0001193">
    <property type="term" value="P:maintenance of transcriptional fidelity during transcription elongation by RNA polymerase II"/>
    <property type="evidence" value="ECO:0007669"/>
    <property type="project" value="TreeGrafter"/>
</dbReference>
<dbReference type="SUPFAM" id="SSF57783">
    <property type="entry name" value="Zinc beta-ribbon"/>
    <property type="match status" value="2"/>
</dbReference>
<keyword evidence="5" id="KW-0804">Transcription</keyword>
<reference evidence="8 10" key="1">
    <citation type="submission" date="2015-02" db="EMBL/GenBank/DDBJ databases">
        <authorList>
            <person name="Chooi Y.-H."/>
        </authorList>
    </citation>
    <scope>NUCLEOTIDE SEQUENCE [LARGE SCALE GENOMIC DNA]</scope>
    <source>
        <strain evidence="8">E3</strain>
    </source>
</reference>
<dbReference type="AlphaFoldDB" id="A0A0G4J307"/>
<feature type="domain" description="DNA-directed RNA polymerase II subunit RPB9-like zinc ribbon" evidence="7">
    <location>
        <begin position="2"/>
        <end position="55"/>
    </location>
</feature>
<dbReference type="InterPro" id="IPR012164">
    <property type="entry name" value="Rpa12/Rpb9/Rpc10/TFS"/>
</dbReference>
<organism evidence="8 10">
    <name type="scientific">Plasmodiophora brassicae</name>
    <name type="common">Clubroot disease agent</name>
    <dbReference type="NCBI Taxonomy" id="37360"/>
    <lineage>
        <taxon>Eukaryota</taxon>
        <taxon>Sar</taxon>
        <taxon>Rhizaria</taxon>
        <taxon>Endomyxa</taxon>
        <taxon>Phytomyxea</taxon>
        <taxon>Plasmodiophorida</taxon>
        <taxon>Plasmodiophoridae</taxon>
        <taxon>Plasmodiophora</taxon>
    </lineage>
</organism>
<dbReference type="InterPro" id="IPR001529">
    <property type="entry name" value="Zn_ribbon_RPB9"/>
</dbReference>
<keyword evidence="9" id="KW-0496">Mitochondrion</keyword>
<dbReference type="Pfam" id="PF02150">
    <property type="entry name" value="Zn_ribbon_RPB9"/>
    <property type="match status" value="1"/>
</dbReference>
<evidence type="ECO:0000256" key="6">
    <source>
        <dbReference type="ARBA" id="ARBA00023242"/>
    </source>
</evidence>
<keyword evidence="2" id="KW-0240">DNA-directed RNA polymerase</keyword>
<dbReference type="GO" id="GO:0003899">
    <property type="term" value="F:DNA-directed RNA polymerase activity"/>
    <property type="evidence" value="ECO:0007669"/>
    <property type="project" value="InterPro"/>
</dbReference>
<comment type="similarity">
    <text evidence="1">Belongs to the archaeal RpoM/eukaryotic RPA12/RPB9/RPC11 RNA polymerase family.</text>
</comment>
<evidence type="ECO:0000313" key="8">
    <source>
        <dbReference type="EMBL" id="CEP01734.1"/>
    </source>
</evidence>
<keyword evidence="6" id="KW-0539">Nucleus</keyword>
<dbReference type="Gene3D" id="2.20.25.10">
    <property type="match status" value="2"/>
</dbReference>
<dbReference type="OrthoDB" id="282270at2759"/>
<dbReference type="GO" id="GO:0006283">
    <property type="term" value="P:transcription-coupled nucleotide-excision repair"/>
    <property type="evidence" value="ECO:0007669"/>
    <property type="project" value="TreeGrafter"/>
</dbReference>
<gene>
    <name evidence="8" type="ORF">PBRA_008676</name>
    <name evidence="9" type="ORF">PLBR_LOCUS8670</name>
</gene>
<sequence>MNFCAECNNLLYPYENRRERQLQYRCKHCQHLETASTSCVYSNHIATKNASVTVNRDVVQDPTLPRLTDVSCPFCAYTEAVYMTAGTGRDDAMKLILVCCNRDCGRAYTQY</sequence>
<keyword evidence="10" id="KW-1185">Reference proteome</keyword>
<dbReference type="EMBL" id="CDSF01000117">
    <property type="protein sequence ID" value="CEP01734.1"/>
    <property type="molecule type" value="Genomic_DNA"/>
</dbReference>
<proteinExistence type="inferred from homology"/>
<protein>
    <recommendedName>
        <fullName evidence="7">DNA-directed RNA polymerase II subunit RPB9-like zinc ribbon domain-containing protein</fullName>
    </recommendedName>
</protein>
<dbReference type="GO" id="GO:0006367">
    <property type="term" value="P:transcription initiation at RNA polymerase II promoter"/>
    <property type="evidence" value="ECO:0007669"/>
    <property type="project" value="TreeGrafter"/>
</dbReference>
<evidence type="ECO:0000259" key="7">
    <source>
        <dbReference type="SMART" id="SM00661"/>
    </source>
</evidence>
<evidence type="ECO:0000256" key="5">
    <source>
        <dbReference type="ARBA" id="ARBA00023163"/>
    </source>
</evidence>
<dbReference type="SMART" id="SM00661">
    <property type="entry name" value="RPOL9"/>
    <property type="match status" value="1"/>
</dbReference>
<dbReference type="STRING" id="37360.A0A0G4J307"/>
<geneLocation type="mitochondrion" evidence="9"/>
<dbReference type="Proteomes" id="UP000039324">
    <property type="component" value="Unassembled WGS sequence"/>
</dbReference>
<dbReference type="PANTHER" id="PTHR11239">
    <property type="entry name" value="DNA-DIRECTED RNA POLYMERASE"/>
    <property type="match status" value="1"/>
</dbReference>
<evidence type="ECO:0000256" key="3">
    <source>
        <dbReference type="ARBA" id="ARBA00022723"/>
    </source>
</evidence>
<evidence type="ECO:0000313" key="11">
    <source>
        <dbReference type="Proteomes" id="UP000290189"/>
    </source>
</evidence>